<evidence type="ECO:0000313" key="3">
    <source>
        <dbReference type="Proteomes" id="UP000001542"/>
    </source>
</evidence>
<dbReference type="EMBL" id="DS113402">
    <property type="protein sequence ID" value="EAY07332.1"/>
    <property type="molecule type" value="Genomic_DNA"/>
</dbReference>
<reference evidence="2" key="2">
    <citation type="journal article" date="2007" name="Science">
        <title>Draft genome sequence of the sexually transmitted pathogen Trichomonas vaginalis.</title>
        <authorList>
            <person name="Carlton J.M."/>
            <person name="Hirt R.P."/>
            <person name="Silva J.C."/>
            <person name="Delcher A.L."/>
            <person name="Schatz M."/>
            <person name="Zhao Q."/>
            <person name="Wortman J.R."/>
            <person name="Bidwell S.L."/>
            <person name="Alsmark U.C.M."/>
            <person name="Besteiro S."/>
            <person name="Sicheritz-Ponten T."/>
            <person name="Noel C.J."/>
            <person name="Dacks J.B."/>
            <person name="Foster P.G."/>
            <person name="Simillion C."/>
            <person name="Van de Peer Y."/>
            <person name="Miranda-Saavedra D."/>
            <person name="Barton G.J."/>
            <person name="Westrop G.D."/>
            <person name="Mueller S."/>
            <person name="Dessi D."/>
            <person name="Fiori P.L."/>
            <person name="Ren Q."/>
            <person name="Paulsen I."/>
            <person name="Zhang H."/>
            <person name="Bastida-Corcuera F.D."/>
            <person name="Simoes-Barbosa A."/>
            <person name="Brown M.T."/>
            <person name="Hayes R.D."/>
            <person name="Mukherjee M."/>
            <person name="Okumura C.Y."/>
            <person name="Schneider R."/>
            <person name="Smith A.J."/>
            <person name="Vanacova S."/>
            <person name="Villalvazo M."/>
            <person name="Haas B.J."/>
            <person name="Pertea M."/>
            <person name="Feldblyum T.V."/>
            <person name="Utterback T.R."/>
            <person name="Shu C.L."/>
            <person name="Osoegawa K."/>
            <person name="de Jong P.J."/>
            <person name="Hrdy I."/>
            <person name="Horvathova L."/>
            <person name="Zubacova Z."/>
            <person name="Dolezal P."/>
            <person name="Malik S.B."/>
            <person name="Logsdon J.M. Jr."/>
            <person name="Henze K."/>
            <person name="Gupta A."/>
            <person name="Wang C.C."/>
            <person name="Dunne R.L."/>
            <person name="Upcroft J.A."/>
            <person name="Upcroft P."/>
            <person name="White O."/>
            <person name="Salzberg S.L."/>
            <person name="Tang P."/>
            <person name="Chiu C.-H."/>
            <person name="Lee Y.-S."/>
            <person name="Embley T.M."/>
            <person name="Coombs G.H."/>
            <person name="Mottram J.C."/>
            <person name="Tachezy J."/>
            <person name="Fraser-Liggett C.M."/>
            <person name="Johnson P.J."/>
        </authorList>
    </citation>
    <scope>NUCLEOTIDE SEQUENCE [LARGE SCALE GENOMIC DNA]</scope>
    <source>
        <strain evidence="2">G3</strain>
    </source>
</reference>
<evidence type="ECO:0000256" key="1">
    <source>
        <dbReference type="SAM" id="MobiDB-lite"/>
    </source>
</evidence>
<gene>
    <name evidence="2" type="ORF">TVAG_139620</name>
</gene>
<feature type="region of interest" description="Disordered" evidence="1">
    <location>
        <begin position="502"/>
        <end position="531"/>
    </location>
</feature>
<dbReference type="Proteomes" id="UP000001542">
    <property type="component" value="Unassembled WGS sequence"/>
</dbReference>
<dbReference type="KEGG" id="tva:4765220"/>
<organism evidence="2 3">
    <name type="scientific">Trichomonas vaginalis (strain ATCC PRA-98 / G3)</name>
    <dbReference type="NCBI Taxonomy" id="412133"/>
    <lineage>
        <taxon>Eukaryota</taxon>
        <taxon>Metamonada</taxon>
        <taxon>Parabasalia</taxon>
        <taxon>Trichomonadida</taxon>
        <taxon>Trichomonadidae</taxon>
        <taxon>Trichomonas</taxon>
    </lineage>
</organism>
<accession>A2EJ29</accession>
<dbReference type="InParanoid" id="A2EJ29"/>
<protein>
    <submittedName>
        <fullName evidence="2">Uncharacterized protein</fullName>
    </submittedName>
</protein>
<sequence>MDDLLKKKGVTVEELLHHQDLQYEYRMKNPKLLQIIMKQESLLYIINTFQTSMNKVVLKRILGLCVSPNQMIVQEIGQDSELTHAFLAVLQNPLNYHRFILSSICNIYIKIIELTTDNVFKIFSVSKTLFPTIIQQLHIPAVFQLAAKLCLYSTRSEPMIWTILKALLGNHGLGTNLPKRVTSLDMLSGGPIPIYQEQRIRLIELLIIFFTQSNGTTPVGVDELYIATSDCLPLLLMDASTDLERSLVFRIGLLLQPSSALGYSAVSVINSFVSTDTLIVSAIEYINSFDVFVGPRSIELYLYRLLHRTHKNNFLLLASIRMITKCVLMQRNNSELLKNLKGLILRCYKTEKLSLLVRAFKGPLLSAAEGVEIDPISKKCSDDILNALQMNNETDPDIEDRVKEYRAKARAIDEGRSSIMLIYNAKTLWREDAKKMSEKYLSIEKIQWQKMPQDIIPPSPGARSQNAMSHRKSYDSSDEFFLEEIDVTETYPFDKFEFREVQQAQNSPQKQLPPITAQEATKEPLPSSPIKIEEPMIPKASKVRTPRQKKSIFAEPVVDDITLDVPPRPPTIKLNDEDDDSMSNEELLELIQKQMKGIQKAKEVIVLSIGKPVDFSFNL</sequence>
<dbReference type="VEuPathDB" id="TrichDB:TVAG_139620"/>
<dbReference type="VEuPathDB" id="TrichDB:TVAGG3_0609770"/>
<proteinExistence type="predicted"/>
<reference evidence="2" key="1">
    <citation type="submission" date="2006-10" db="EMBL/GenBank/DDBJ databases">
        <authorList>
            <person name="Amadeo P."/>
            <person name="Zhao Q."/>
            <person name="Wortman J."/>
            <person name="Fraser-Liggett C."/>
            <person name="Carlton J."/>
        </authorList>
    </citation>
    <scope>NUCLEOTIDE SEQUENCE</scope>
    <source>
        <strain evidence="2">G3</strain>
    </source>
</reference>
<dbReference type="OrthoDB" id="10672410at2759"/>
<keyword evidence="3" id="KW-1185">Reference proteome</keyword>
<dbReference type="RefSeq" id="XP_001319555.1">
    <property type="nucleotide sequence ID" value="XM_001319520.1"/>
</dbReference>
<dbReference type="AlphaFoldDB" id="A2EJ29"/>
<name>A2EJ29_TRIV3</name>
<evidence type="ECO:0000313" key="2">
    <source>
        <dbReference type="EMBL" id="EAY07332.1"/>
    </source>
</evidence>